<dbReference type="EMBL" id="JXUW01000047">
    <property type="protein sequence ID" value="KJE75340.1"/>
    <property type="molecule type" value="Genomic_DNA"/>
</dbReference>
<keyword evidence="2" id="KW-1185">Reference proteome</keyword>
<reference evidence="1 2" key="1">
    <citation type="submission" date="2015-01" db="EMBL/GenBank/DDBJ databases">
        <title>Draft genome of the acidophilic iron oxidizer Ferrimicrobium acidiphilum strain T23.</title>
        <authorList>
            <person name="Poehlein A."/>
            <person name="Eisen S."/>
            <person name="Schloemann M."/>
            <person name="Johnson B.D."/>
            <person name="Daniel R."/>
            <person name="Muehling M."/>
        </authorList>
    </citation>
    <scope>NUCLEOTIDE SEQUENCE [LARGE SCALE GENOMIC DNA]</scope>
    <source>
        <strain evidence="1 2">T23</strain>
    </source>
</reference>
<organism evidence="1 2">
    <name type="scientific">Ferrimicrobium acidiphilum DSM 19497</name>
    <dbReference type="NCBI Taxonomy" id="1121877"/>
    <lineage>
        <taxon>Bacteria</taxon>
        <taxon>Bacillati</taxon>
        <taxon>Actinomycetota</taxon>
        <taxon>Acidimicrobiia</taxon>
        <taxon>Acidimicrobiales</taxon>
        <taxon>Acidimicrobiaceae</taxon>
        <taxon>Ferrimicrobium</taxon>
    </lineage>
</organism>
<evidence type="ECO:0000313" key="1">
    <source>
        <dbReference type="EMBL" id="KJE75340.1"/>
    </source>
</evidence>
<gene>
    <name evidence="1" type="ORF">FEAC_29120</name>
</gene>
<comment type="caution">
    <text evidence="1">The sequence shown here is derived from an EMBL/GenBank/DDBJ whole genome shotgun (WGS) entry which is preliminary data.</text>
</comment>
<dbReference type="STRING" id="1121877.FEAC_29120"/>
<name>A0A0D8FPW5_9ACTN</name>
<dbReference type="AlphaFoldDB" id="A0A0D8FPW5"/>
<dbReference type="Proteomes" id="UP000032336">
    <property type="component" value="Unassembled WGS sequence"/>
</dbReference>
<protein>
    <submittedName>
        <fullName evidence="1">Uncharacterized protein</fullName>
    </submittedName>
</protein>
<evidence type="ECO:0000313" key="2">
    <source>
        <dbReference type="Proteomes" id="UP000032336"/>
    </source>
</evidence>
<accession>A0A0D8FPW5</accession>
<proteinExistence type="predicted"/>
<sequence length="34" mass="3975">MRGLVFRLVIIMRSVRIRNVNYIIGQGCLEVSHM</sequence>